<sequence>MGTLPCVRTFESRRWDDRNSDGAQTSVGFGGCSTDSGSGFSNASLKLWKDTFGPDESQGTRTNYCNHTYWGDKAAAKYYFALSGLLYGQYLTVQDVYTQY</sequence>
<dbReference type="RefSeq" id="WP_069924498.1">
    <property type="nucleotide sequence ID" value="NZ_MEHK01000002.1"/>
</dbReference>
<accession>A0A1E5P0N5</accession>
<comment type="caution">
    <text evidence="1">The sequence shown here is derived from an EMBL/GenBank/DDBJ whole genome shotgun (WGS) entry which is preliminary data.</text>
</comment>
<gene>
    <name evidence="1" type="ORF">BGK67_33455</name>
</gene>
<proteinExistence type="predicted"/>
<dbReference type="EMBL" id="MEHK01000002">
    <property type="protein sequence ID" value="OEJ22448.1"/>
    <property type="molecule type" value="Genomic_DNA"/>
</dbReference>
<organism evidence="1 2">
    <name type="scientific">Streptomyces subrutilus</name>
    <dbReference type="NCBI Taxonomy" id="36818"/>
    <lineage>
        <taxon>Bacteria</taxon>
        <taxon>Bacillati</taxon>
        <taxon>Actinomycetota</taxon>
        <taxon>Actinomycetes</taxon>
        <taxon>Kitasatosporales</taxon>
        <taxon>Streptomycetaceae</taxon>
        <taxon>Streptomyces</taxon>
    </lineage>
</organism>
<evidence type="ECO:0000313" key="2">
    <source>
        <dbReference type="Proteomes" id="UP000095705"/>
    </source>
</evidence>
<dbReference type="OrthoDB" id="5023295at2"/>
<name>A0A1E5P0N5_9ACTN</name>
<protein>
    <submittedName>
        <fullName evidence="1">Uncharacterized protein</fullName>
    </submittedName>
</protein>
<evidence type="ECO:0000313" key="1">
    <source>
        <dbReference type="EMBL" id="OEJ22448.1"/>
    </source>
</evidence>
<reference evidence="1 2" key="1">
    <citation type="submission" date="2016-08" db="EMBL/GenBank/DDBJ databases">
        <title>The complete genome of Streptomyces subrutilus 10-1-1.</title>
        <authorList>
            <person name="Chen X."/>
        </authorList>
    </citation>
    <scope>NUCLEOTIDE SEQUENCE [LARGE SCALE GENOMIC DNA]</scope>
    <source>
        <strain evidence="1 2">10-1-1</strain>
    </source>
</reference>
<dbReference type="STRING" id="36818.BGK67_33455"/>
<dbReference type="Proteomes" id="UP000095705">
    <property type="component" value="Unassembled WGS sequence"/>
</dbReference>
<dbReference type="AlphaFoldDB" id="A0A1E5P0N5"/>
<keyword evidence="2" id="KW-1185">Reference proteome</keyword>